<evidence type="ECO:0000313" key="3">
    <source>
        <dbReference type="Proteomes" id="UP000274792"/>
    </source>
</evidence>
<keyword evidence="1" id="KW-0472">Membrane</keyword>
<name>A0AAJ4VIQ5_MAMSC</name>
<proteinExistence type="predicted"/>
<protein>
    <submittedName>
        <fullName evidence="2">Uncharacterized protein</fullName>
    </submittedName>
</protein>
<dbReference type="Proteomes" id="UP000274792">
    <property type="component" value="Unassembled WGS sequence"/>
</dbReference>
<dbReference type="EMBL" id="RXWV01000019">
    <property type="protein sequence ID" value="RTX74387.1"/>
    <property type="molecule type" value="Genomic_DNA"/>
</dbReference>
<feature type="transmembrane region" description="Helical" evidence="1">
    <location>
        <begin position="21"/>
        <end position="43"/>
    </location>
</feature>
<evidence type="ECO:0000256" key="1">
    <source>
        <dbReference type="SAM" id="Phobius"/>
    </source>
</evidence>
<dbReference type="AlphaFoldDB" id="A0AAJ4VIQ5"/>
<evidence type="ECO:0000313" key="2">
    <source>
        <dbReference type="EMBL" id="RTX74387.1"/>
    </source>
</evidence>
<accession>A0AAJ4VIQ5</accession>
<comment type="caution">
    <text evidence="2">The sequence shown here is derived from an EMBL/GenBank/DDBJ whole genome shotgun (WGS) entry which is preliminary data.</text>
</comment>
<dbReference type="RefSeq" id="WP_126476647.1">
    <property type="nucleotide sequence ID" value="NZ_RXWV01000019.1"/>
</dbReference>
<gene>
    <name evidence="2" type="ORF">CD117_02990</name>
</gene>
<sequence length="66" mass="7548">MREIGLMYFILLSGMILIYKGVDFVTACYFAVLITGMLAYLYVNILELKKPNVDGNQQKARNNLKN</sequence>
<keyword evidence="1" id="KW-0812">Transmembrane</keyword>
<reference evidence="2 3" key="1">
    <citation type="submission" date="2018-10" db="EMBL/GenBank/DDBJ databases">
        <title>A collection Staphylococci species genome sequencing.</title>
        <authorList>
            <person name="Cole K."/>
        </authorList>
    </citation>
    <scope>NUCLEOTIDE SEQUENCE [LARGE SCALE GENOMIC DNA]</scope>
    <source>
        <strain evidence="3">NCTC 12218</strain>
    </source>
</reference>
<organism evidence="2 3">
    <name type="scientific">Mammaliicoccus sciuri</name>
    <name type="common">Staphylococcus sciuri</name>
    <dbReference type="NCBI Taxonomy" id="1296"/>
    <lineage>
        <taxon>Bacteria</taxon>
        <taxon>Bacillati</taxon>
        <taxon>Bacillota</taxon>
        <taxon>Bacilli</taxon>
        <taxon>Bacillales</taxon>
        <taxon>Staphylococcaceae</taxon>
        <taxon>Mammaliicoccus</taxon>
    </lineage>
</organism>
<keyword evidence="1" id="KW-1133">Transmembrane helix</keyword>